<dbReference type="PANTHER" id="PTHR45138:SF9">
    <property type="entry name" value="DIGUANYLATE CYCLASE DGCM-RELATED"/>
    <property type="match status" value="1"/>
</dbReference>
<evidence type="ECO:0000256" key="1">
    <source>
        <dbReference type="ARBA" id="ARBA00012528"/>
    </source>
</evidence>
<dbReference type="NCBIfam" id="TIGR00254">
    <property type="entry name" value="GGDEF"/>
    <property type="match status" value="1"/>
</dbReference>
<dbReference type="Pfam" id="PF00990">
    <property type="entry name" value="GGDEF"/>
    <property type="match status" value="1"/>
</dbReference>
<accession>A0ABV8STE5</accession>
<feature type="transmembrane region" description="Helical" evidence="3">
    <location>
        <begin position="20"/>
        <end position="39"/>
    </location>
</feature>
<dbReference type="EC" id="2.7.7.65" evidence="1"/>
<keyword evidence="3" id="KW-1133">Transmembrane helix</keyword>
<dbReference type="Proteomes" id="UP001595904">
    <property type="component" value="Unassembled WGS sequence"/>
</dbReference>
<dbReference type="PANTHER" id="PTHR45138">
    <property type="entry name" value="REGULATORY COMPONENTS OF SENSORY TRANSDUCTION SYSTEM"/>
    <property type="match status" value="1"/>
</dbReference>
<dbReference type="InterPro" id="IPR043128">
    <property type="entry name" value="Rev_trsase/Diguanyl_cyclase"/>
</dbReference>
<dbReference type="PROSITE" id="PS50887">
    <property type="entry name" value="GGDEF"/>
    <property type="match status" value="1"/>
</dbReference>
<dbReference type="EMBL" id="JBHSDU010000003">
    <property type="protein sequence ID" value="MFC4310227.1"/>
    <property type="molecule type" value="Genomic_DNA"/>
</dbReference>
<protein>
    <recommendedName>
        <fullName evidence="1">diguanylate cyclase</fullName>
        <ecNumber evidence="1">2.7.7.65</ecNumber>
    </recommendedName>
</protein>
<dbReference type="Gene3D" id="3.30.70.270">
    <property type="match status" value="1"/>
</dbReference>
<dbReference type="InterPro" id="IPR050469">
    <property type="entry name" value="Diguanylate_Cyclase"/>
</dbReference>
<comment type="catalytic activity">
    <reaction evidence="2">
        <text>2 GTP = 3',3'-c-di-GMP + 2 diphosphate</text>
        <dbReference type="Rhea" id="RHEA:24898"/>
        <dbReference type="ChEBI" id="CHEBI:33019"/>
        <dbReference type="ChEBI" id="CHEBI:37565"/>
        <dbReference type="ChEBI" id="CHEBI:58805"/>
        <dbReference type="EC" id="2.7.7.65"/>
    </reaction>
</comment>
<feature type="transmembrane region" description="Helical" evidence="3">
    <location>
        <begin position="45"/>
        <end position="67"/>
    </location>
</feature>
<sequence>MRAAQPAAAQTQGFAARALLCLELLTLAIGALQFAFVPSSVDRPILAAAALGLLTVSILFSRTVPAFQRPIARQHCIDIAALIVCISLFAIATGSAHSFIVPLYLVPLVAASLAFGRWWIVLLLTVVVAAVGFILGAVTPETDIAGPEFGVRLLSVLAPGAAIALIIAALIEQMNSAVQRISDLASTDALTGLLNLRSFEEILQQEHRKAERFGRPYTIVVVDVDNLAHINETMGHEAGSQVLGAVAAAITRSIRTSDVAARLGGDEFVVLLTEADSAMGGAIATRIRNNVYAGTVSVANRMVRANVNVGTANFPEDHLYPKELMILADQNMQQDRALRRAPD</sequence>
<evidence type="ECO:0000256" key="2">
    <source>
        <dbReference type="ARBA" id="ARBA00034247"/>
    </source>
</evidence>
<feature type="transmembrane region" description="Helical" evidence="3">
    <location>
        <begin position="118"/>
        <end position="138"/>
    </location>
</feature>
<feature type="transmembrane region" description="Helical" evidence="3">
    <location>
        <begin position="150"/>
        <end position="171"/>
    </location>
</feature>
<dbReference type="CDD" id="cd01949">
    <property type="entry name" value="GGDEF"/>
    <property type="match status" value="1"/>
</dbReference>
<dbReference type="RefSeq" id="WP_380597548.1">
    <property type="nucleotide sequence ID" value="NZ_JBHSDU010000003.1"/>
</dbReference>
<keyword evidence="6" id="KW-1185">Reference proteome</keyword>
<keyword evidence="3" id="KW-0472">Membrane</keyword>
<evidence type="ECO:0000313" key="5">
    <source>
        <dbReference type="EMBL" id="MFC4310227.1"/>
    </source>
</evidence>
<keyword evidence="3" id="KW-0812">Transmembrane</keyword>
<evidence type="ECO:0000259" key="4">
    <source>
        <dbReference type="PROSITE" id="PS50887"/>
    </source>
</evidence>
<name>A0ABV8STE5_9GAMM</name>
<reference evidence="6" key="1">
    <citation type="journal article" date="2019" name="Int. J. Syst. Evol. Microbiol.">
        <title>The Global Catalogue of Microorganisms (GCM) 10K type strain sequencing project: providing services to taxonomists for standard genome sequencing and annotation.</title>
        <authorList>
            <consortium name="The Broad Institute Genomics Platform"/>
            <consortium name="The Broad Institute Genome Sequencing Center for Infectious Disease"/>
            <person name="Wu L."/>
            <person name="Ma J."/>
        </authorList>
    </citation>
    <scope>NUCLEOTIDE SEQUENCE [LARGE SCALE GENOMIC DNA]</scope>
    <source>
        <strain evidence="6">CGMCC 1.10759</strain>
    </source>
</reference>
<feature type="transmembrane region" description="Helical" evidence="3">
    <location>
        <begin position="79"/>
        <end position="106"/>
    </location>
</feature>
<evidence type="ECO:0000313" key="6">
    <source>
        <dbReference type="Proteomes" id="UP001595904"/>
    </source>
</evidence>
<proteinExistence type="predicted"/>
<dbReference type="SMART" id="SM00267">
    <property type="entry name" value="GGDEF"/>
    <property type="match status" value="1"/>
</dbReference>
<gene>
    <name evidence="5" type="ORF">ACFPN2_14135</name>
</gene>
<evidence type="ECO:0000256" key="3">
    <source>
        <dbReference type="SAM" id="Phobius"/>
    </source>
</evidence>
<dbReference type="InterPro" id="IPR000160">
    <property type="entry name" value="GGDEF_dom"/>
</dbReference>
<dbReference type="InterPro" id="IPR029787">
    <property type="entry name" value="Nucleotide_cyclase"/>
</dbReference>
<comment type="caution">
    <text evidence="5">The sequence shown here is derived from an EMBL/GenBank/DDBJ whole genome shotgun (WGS) entry which is preliminary data.</text>
</comment>
<feature type="domain" description="GGDEF" evidence="4">
    <location>
        <begin position="215"/>
        <end position="343"/>
    </location>
</feature>
<organism evidence="5 6">
    <name type="scientific">Steroidobacter flavus</name>
    <dbReference type="NCBI Taxonomy" id="1842136"/>
    <lineage>
        <taxon>Bacteria</taxon>
        <taxon>Pseudomonadati</taxon>
        <taxon>Pseudomonadota</taxon>
        <taxon>Gammaproteobacteria</taxon>
        <taxon>Steroidobacterales</taxon>
        <taxon>Steroidobacteraceae</taxon>
        <taxon>Steroidobacter</taxon>
    </lineage>
</organism>
<dbReference type="SUPFAM" id="SSF55073">
    <property type="entry name" value="Nucleotide cyclase"/>
    <property type="match status" value="1"/>
</dbReference>